<proteinExistence type="predicted"/>
<organism evidence="2 3">
    <name type="scientific">Pseudosulfitobacter pseudonitzschiae</name>
    <dbReference type="NCBI Taxonomy" id="1402135"/>
    <lineage>
        <taxon>Bacteria</taxon>
        <taxon>Pseudomonadati</taxon>
        <taxon>Pseudomonadota</taxon>
        <taxon>Alphaproteobacteria</taxon>
        <taxon>Rhodobacterales</taxon>
        <taxon>Roseobacteraceae</taxon>
        <taxon>Pseudosulfitobacter</taxon>
    </lineage>
</organism>
<name>A0A221JYQ4_9RHOB</name>
<accession>A0A221JYQ4</accession>
<feature type="domain" description="Rhodanese" evidence="1">
    <location>
        <begin position="24"/>
        <end position="112"/>
    </location>
</feature>
<evidence type="ECO:0000313" key="3">
    <source>
        <dbReference type="Proteomes" id="UP000199754"/>
    </source>
</evidence>
<keyword evidence="2" id="KW-0808">Transferase</keyword>
<dbReference type="Gene3D" id="3.40.250.10">
    <property type="entry name" value="Rhodanese-like domain"/>
    <property type="match status" value="1"/>
</dbReference>
<dbReference type="OrthoDB" id="9807812at2"/>
<dbReference type="PROSITE" id="PS50206">
    <property type="entry name" value="RHODANESE_3"/>
    <property type="match status" value="1"/>
</dbReference>
<dbReference type="GO" id="GO:0004792">
    <property type="term" value="F:thiosulfate-cyanide sulfurtransferase activity"/>
    <property type="evidence" value="ECO:0007669"/>
    <property type="project" value="TreeGrafter"/>
</dbReference>
<dbReference type="Pfam" id="PF00581">
    <property type="entry name" value="Rhodanese"/>
    <property type="match status" value="1"/>
</dbReference>
<dbReference type="PANTHER" id="PTHR44086">
    <property type="entry name" value="THIOSULFATE SULFURTRANSFERASE RDL2, MITOCHONDRIAL-RELATED"/>
    <property type="match status" value="1"/>
</dbReference>
<dbReference type="GO" id="GO:0016779">
    <property type="term" value="F:nucleotidyltransferase activity"/>
    <property type="evidence" value="ECO:0007669"/>
    <property type="project" value="UniProtKB-KW"/>
</dbReference>
<protein>
    <submittedName>
        <fullName evidence="2">Putative adenylyltransferase/sulfurtransferase MoeZ</fullName>
    </submittedName>
</protein>
<evidence type="ECO:0000259" key="1">
    <source>
        <dbReference type="PROSITE" id="PS50206"/>
    </source>
</evidence>
<keyword evidence="3" id="KW-1185">Reference proteome</keyword>
<dbReference type="KEGG" id="spse:SULPSESMR1_01055"/>
<gene>
    <name evidence="2" type="primary">moeZ</name>
    <name evidence="2" type="ORF">SULPSESMR1_01055</name>
</gene>
<dbReference type="AlphaFoldDB" id="A0A221JYQ4"/>
<reference evidence="2 3" key="1">
    <citation type="submission" date="2017-07" db="EMBL/GenBank/DDBJ databases">
        <title>Genome Sequence of Sulfitobacter pseudonitzschiae Strain SMR1 Isolated from a culture of the Diatom Skeletonema marinoi.</title>
        <authorList>
            <person name="Topel M."/>
            <person name="Pinder M.I.M."/>
            <person name="Johansson O.N."/>
            <person name="Kourtchenko O."/>
            <person name="Godhe A."/>
            <person name="Clarke A.K."/>
        </authorList>
    </citation>
    <scope>NUCLEOTIDE SEQUENCE [LARGE SCALE GENOMIC DNA]</scope>
    <source>
        <strain evidence="2 3">SMR1</strain>
    </source>
</reference>
<dbReference type="SUPFAM" id="SSF52821">
    <property type="entry name" value="Rhodanese/Cell cycle control phosphatase"/>
    <property type="match status" value="1"/>
</dbReference>
<dbReference type="PANTHER" id="PTHR44086:SF10">
    <property type="entry name" value="THIOSULFATE SULFURTRANSFERASE_RHODANESE-LIKE DOMAIN-CONTAINING PROTEIN 3"/>
    <property type="match status" value="1"/>
</dbReference>
<dbReference type="EMBL" id="CP022415">
    <property type="protein sequence ID" value="ASM71881.1"/>
    <property type="molecule type" value="Genomic_DNA"/>
</dbReference>
<dbReference type="InterPro" id="IPR036873">
    <property type="entry name" value="Rhodanese-like_dom_sf"/>
</dbReference>
<keyword evidence="2" id="KW-0548">Nucleotidyltransferase</keyword>
<dbReference type="InterPro" id="IPR001763">
    <property type="entry name" value="Rhodanese-like_dom"/>
</dbReference>
<dbReference type="RefSeq" id="WP_089419865.1">
    <property type="nucleotide sequence ID" value="NZ_CP022415.1"/>
</dbReference>
<evidence type="ECO:0000313" key="2">
    <source>
        <dbReference type="EMBL" id="ASM71881.1"/>
    </source>
</evidence>
<sequence length="128" mass="13972">MESETTDHGVLEHWTPEEVKAAFDRSEIILIDVRTPQEFNFERIDGALLAPMQAFKPEHMPGQSTKQIVFHCGSGVRSGKVANQCLESGFERVAHMKGGFGAWKEAGLEYTGTDMATGAPTAMKNSTG</sequence>
<dbReference type="SMART" id="SM00450">
    <property type="entry name" value="RHOD"/>
    <property type="match status" value="1"/>
</dbReference>
<dbReference type="CDD" id="cd00158">
    <property type="entry name" value="RHOD"/>
    <property type="match status" value="1"/>
</dbReference>
<dbReference type="Proteomes" id="UP000199754">
    <property type="component" value="Chromosome"/>
</dbReference>